<evidence type="ECO:0000313" key="3">
    <source>
        <dbReference type="Proteomes" id="UP000053413"/>
    </source>
</evidence>
<gene>
    <name evidence="2" type="ORF">ADL28_11565</name>
</gene>
<evidence type="ECO:0000313" key="2">
    <source>
        <dbReference type="EMBL" id="KUL62914.1"/>
    </source>
</evidence>
<evidence type="ECO:0000256" key="1">
    <source>
        <dbReference type="SAM" id="MobiDB-lite"/>
    </source>
</evidence>
<dbReference type="Proteomes" id="UP000053413">
    <property type="component" value="Unassembled WGS sequence"/>
</dbReference>
<protein>
    <submittedName>
        <fullName evidence="2">Uncharacterized protein</fullName>
    </submittedName>
</protein>
<reference evidence="3" key="1">
    <citation type="submission" date="2015-10" db="EMBL/GenBank/DDBJ databases">
        <authorList>
            <person name="Ju K.-S."/>
            <person name="Doroghazi J.R."/>
            <person name="Metcalf W.W."/>
        </authorList>
    </citation>
    <scope>NUCLEOTIDE SEQUENCE [LARGE SCALE GENOMIC DNA]</scope>
    <source>
        <strain evidence="3">NRRL F-8817</strain>
    </source>
</reference>
<accession>A0A0X3X1L0</accession>
<proteinExistence type="predicted"/>
<sequence>MQLLIFRVFGSCQAKLSAVQYQFDPLRSAQEPQDGLFALTALRFRALSLVALYLDACRQVLSHKRSHGPEKDTNQGEDCASRNSIHDVQPGRWLPSRDGDS</sequence>
<dbReference type="EMBL" id="LLZJ01000122">
    <property type="protein sequence ID" value="KUL62914.1"/>
    <property type="molecule type" value="Genomic_DNA"/>
</dbReference>
<organism evidence="2 3">
    <name type="scientific">Streptomyces violaceusniger</name>
    <dbReference type="NCBI Taxonomy" id="68280"/>
    <lineage>
        <taxon>Bacteria</taxon>
        <taxon>Bacillati</taxon>
        <taxon>Actinomycetota</taxon>
        <taxon>Actinomycetes</taxon>
        <taxon>Kitasatosporales</taxon>
        <taxon>Streptomycetaceae</taxon>
        <taxon>Streptomyces</taxon>
        <taxon>Streptomyces violaceusniger group</taxon>
    </lineage>
</organism>
<comment type="caution">
    <text evidence="2">The sequence shown here is derived from an EMBL/GenBank/DDBJ whole genome shotgun (WGS) entry which is preliminary data.</text>
</comment>
<name>A0A0X3X1L0_STRVO</name>
<dbReference type="AlphaFoldDB" id="A0A0X3X1L0"/>
<feature type="region of interest" description="Disordered" evidence="1">
    <location>
        <begin position="64"/>
        <end position="101"/>
    </location>
</feature>